<evidence type="ECO:0000259" key="4">
    <source>
        <dbReference type="Pfam" id="PF02729"/>
    </source>
</evidence>
<proteinExistence type="inferred from homology"/>
<accession>A0A7C5Q4Z4</accession>
<dbReference type="Pfam" id="PF02729">
    <property type="entry name" value="OTCace_N"/>
    <property type="match status" value="1"/>
</dbReference>
<dbReference type="GO" id="GO:0044205">
    <property type="term" value="P:'de novo' UMP biosynthetic process"/>
    <property type="evidence" value="ECO:0007669"/>
    <property type="project" value="UniProtKB-UniPathway"/>
</dbReference>
<dbReference type="PANTHER" id="PTHR45753:SF6">
    <property type="entry name" value="ASPARTATE CARBAMOYLTRANSFERASE"/>
    <property type="match status" value="1"/>
</dbReference>
<sequence length="296" mass="33750">MRSLVSVRDLDREKVEEIFTLYRELKAGIRRKLTGDVALLFLEPSTRTRVSFEKACRELGLDTCLVTGESSSLVKGESLFDTLKTFEALGFRAVIFRLPFVLYPYDSFLKGLSLSLINAGDGAHQHPTQGLTDLFTLREIYSDLKGLKVLYVGDILHSRVFRSGAPLLRMFGAEVSVCGPRTLVPERMDAFGVERIFDHLDGGLEWADVVVWLRLQKERQQENFIPSERSYFEHFGLTGERYEKLRGYFMHPGPVNRNIDIEGELLYSEKSLVYEQVRNGLPTRMAVIAWCLDGAR</sequence>
<dbReference type="PANTHER" id="PTHR45753">
    <property type="entry name" value="ORNITHINE CARBAMOYLTRANSFERASE, MITOCHONDRIAL"/>
    <property type="match status" value="1"/>
</dbReference>
<dbReference type="GO" id="GO:0005829">
    <property type="term" value="C:cytosol"/>
    <property type="evidence" value="ECO:0007669"/>
    <property type="project" value="TreeGrafter"/>
</dbReference>
<dbReference type="PRINTS" id="PR00101">
    <property type="entry name" value="ATCASE"/>
</dbReference>
<dbReference type="InterPro" id="IPR006130">
    <property type="entry name" value="Asp/Orn_carbamoylTrfase"/>
</dbReference>
<dbReference type="Proteomes" id="UP000885792">
    <property type="component" value="Unassembled WGS sequence"/>
</dbReference>
<dbReference type="Gene3D" id="3.40.50.1370">
    <property type="entry name" value="Aspartate/ornithine carbamoyltransferase"/>
    <property type="match status" value="2"/>
</dbReference>
<dbReference type="EMBL" id="DRNB01000204">
    <property type="protein sequence ID" value="HHJ64377.1"/>
    <property type="molecule type" value="Genomic_DNA"/>
</dbReference>
<feature type="domain" description="Aspartate/ornithine carbamoyltransferase Asp/Orn-binding" evidence="3">
    <location>
        <begin position="145"/>
        <end position="291"/>
    </location>
</feature>
<dbReference type="InterPro" id="IPR006131">
    <property type="entry name" value="Asp_carbamoyltransf_Asp/Orn-bd"/>
</dbReference>
<dbReference type="AlphaFoldDB" id="A0A7C5Q4Z4"/>
<keyword evidence="1 2" id="KW-0808">Transferase</keyword>
<dbReference type="InterPro" id="IPR036901">
    <property type="entry name" value="Asp/Orn_carbamoylTrfase_sf"/>
</dbReference>
<dbReference type="UniPathway" id="UPA00070">
    <property type="reaction ID" value="UER00116"/>
</dbReference>
<dbReference type="GO" id="GO:0006520">
    <property type="term" value="P:amino acid metabolic process"/>
    <property type="evidence" value="ECO:0007669"/>
    <property type="project" value="InterPro"/>
</dbReference>
<reference evidence="5" key="1">
    <citation type="journal article" date="2020" name="mSystems">
        <title>Genome- and Community-Level Interaction Insights into Carbon Utilization and Element Cycling Functions of Hydrothermarchaeota in Hydrothermal Sediment.</title>
        <authorList>
            <person name="Zhou Z."/>
            <person name="Liu Y."/>
            <person name="Xu W."/>
            <person name="Pan J."/>
            <person name="Luo Z.H."/>
            <person name="Li M."/>
        </authorList>
    </citation>
    <scope>NUCLEOTIDE SEQUENCE [LARGE SCALE GENOMIC DNA]</scope>
    <source>
        <strain evidence="5">HyVt-501</strain>
    </source>
</reference>
<dbReference type="EC" id="2.1.3.2" evidence="5"/>
<evidence type="ECO:0000259" key="3">
    <source>
        <dbReference type="Pfam" id="PF00185"/>
    </source>
</evidence>
<dbReference type="GO" id="GO:0016597">
    <property type="term" value="F:amino acid binding"/>
    <property type="evidence" value="ECO:0007669"/>
    <property type="project" value="InterPro"/>
</dbReference>
<evidence type="ECO:0000256" key="1">
    <source>
        <dbReference type="ARBA" id="ARBA00022679"/>
    </source>
</evidence>
<dbReference type="InterPro" id="IPR006132">
    <property type="entry name" value="Asp/Orn_carbamoyltranf_P-bd"/>
</dbReference>
<feature type="domain" description="Aspartate/ornithine carbamoyltransferase carbamoyl-P binding" evidence="4">
    <location>
        <begin position="2"/>
        <end position="139"/>
    </location>
</feature>
<organism evidence="5">
    <name type="scientific">Aquifex aeolicus</name>
    <dbReference type="NCBI Taxonomy" id="63363"/>
    <lineage>
        <taxon>Bacteria</taxon>
        <taxon>Pseudomonadati</taxon>
        <taxon>Aquificota</taxon>
        <taxon>Aquificia</taxon>
        <taxon>Aquificales</taxon>
        <taxon>Aquificaceae</taxon>
        <taxon>Aquifex</taxon>
    </lineage>
</organism>
<gene>
    <name evidence="5" type="ORF">ENJ61_05655</name>
</gene>
<dbReference type="SUPFAM" id="SSF53671">
    <property type="entry name" value="Aspartate/ornithine carbamoyltransferase"/>
    <property type="match status" value="1"/>
</dbReference>
<evidence type="ECO:0000256" key="2">
    <source>
        <dbReference type="RuleBase" id="RU003634"/>
    </source>
</evidence>
<evidence type="ECO:0000313" key="5">
    <source>
        <dbReference type="EMBL" id="HHJ64377.1"/>
    </source>
</evidence>
<dbReference type="NCBIfam" id="NF002032">
    <property type="entry name" value="PRK00856.1"/>
    <property type="match status" value="1"/>
</dbReference>
<dbReference type="Pfam" id="PF00185">
    <property type="entry name" value="OTCace"/>
    <property type="match status" value="1"/>
</dbReference>
<comment type="caution">
    <text evidence="5">The sequence shown here is derived from an EMBL/GenBank/DDBJ whole genome shotgun (WGS) entry which is preliminary data.</text>
</comment>
<dbReference type="GO" id="GO:0004070">
    <property type="term" value="F:aspartate carbamoyltransferase activity"/>
    <property type="evidence" value="ECO:0007669"/>
    <property type="project" value="UniProtKB-EC"/>
</dbReference>
<comment type="similarity">
    <text evidence="2">Belongs to the aspartate/ornithine carbamoyltransferase superfamily.</text>
</comment>
<dbReference type="PROSITE" id="PS00097">
    <property type="entry name" value="CARBAMOYLTRANSFERASE"/>
    <property type="match status" value="1"/>
</dbReference>
<protein>
    <submittedName>
        <fullName evidence="5">Aspartate carbamoyltransferase catalytic subunit</fullName>
        <ecNumber evidence="5">2.1.3.2</ecNumber>
    </submittedName>
</protein>
<name>A0A7C5Q4Z4_AQUAO</name>
<dbReference type="PRINTS" id="PR00100">
    <property type="entry name" value="AOTCASE"/>
</dbReference>